<evidence type="ECO:0000259" key="1">
    <source>
        <dbReference type="Pfam" id="PF13452"/>
    </source>
</evidence>
<evidence type="ECO:0000313" key="2">
    <source>
        <dbReference type="EMBL" id="MDF8331786.1"/>
    </source>
</evidence>
<dbReference type="InterPro" id="IPR052741">
    <property type="entry name" value="Mitochondrial_HTD2"/>
</dbReference>
<name>A0ABT6CDB2_9SPHN</name>
<dbReference type="RefSeq" id="WP_277274892.1">
    <property type="nucleotide sequence ID" value="NZ_JAROCY010000001.1"/>
</dbReference>
<keyword evidence="3" id="KW-1185">Reference proteome</keyword>
<dbReference type="Proteomes" id="UP001222770">
    <property type="component" value="Unassembled WGS sequence"/>
</dbReference>
<dbReference type="EMBL" id="JAROCY010000001">
    <property type="protein sequence ID" value="MDF8331786.1"/>
    <property type="molecule type" value="Genomic_DNA"/>
</dbReference>
<sequence length="279" mass="30985">MTAPALQDWIGRRETRTERVDLRPAAMLAALLNKPESPRKGAPLPPLWHWALFTPEARQSDLGEDGHPRLGGFMPPIPLPRRMWAGSRITWHDTLRLGDEAQRTTEITAIEEKPGSQGALVFLTLTHKITTARGLALREEQDLVYRAPASAAPPPPAPAEPPLADWRDPLTPDARLLFRYSAATFNTHRIHYDLPYARDAEGYPALVVHGPLTATLLVDRLLARTAKPLRTFTFRGRAPLYCDRPLALCGRQDHTGQFALWAESETGHPAMTATAEIEA</sequence>
<accession>A0ABT6CDB2</accession>
<dbReference type="PANTHER" id="PTHR28152:SF1">
    <property type="entry name" value="HYDROXYACYL-THIOESTER DEHYDRATASE TYPE 2, MITOCHONDRIAL"/>
    <property type="match status" value="1"/>
</dbReference>
<dbReference type="InterPro" id="IPR029069">
    <property type="entry name" value="HotDog_dom_sf"/>
</dbReference>
<dbReference type="Gene3D" id="3.10.129.10">
    <property type="entry name" value="Hotdog Thioesterase"/>
    <property type="match status" value="1"/>
</dbReference>
<dbReference type="Pfam" id="PF13452">
    <property type="entry name" value="FAS1_DH_region"/>
    <property type="match status" value="1"/>
</dbReference>
<proteinExistence type="predicted"/>
<dbReference type="InterPro" id="IPR039569">
    <property type="entry name" value="FAS1-like_DH_region"/>
</dbReference>
<organism evidence="2 3">
    <name type="scientific">Novosphingobium cyanobacteriorum</name>
    <dbReference type="NCBI Taxonomy" id="3024215"/>
    <lineage>
        <taxon>Bacteria</taxon>
        <taxon>Pseudomonadati</taxon>
        <taxon>Pseudomonadota</taxon>
        <taxon>Alphaproteobacteria</taxon>
        <taxon>Sphingomonadales</taxon>
        <taxon>Sphingomonadaceae</taxon>
        <taxon>Novosphingobium</taxon>
    </lineage>
</organism>
<reference evidence="2 3" key="1">
    <citation type="submission" date="2023-03" db="EMBL/GenBank/DDBJ databases">
        <title>Novosphingobium cyanobacteriorum sp. nov., isolated from a eutrophic reservoir during the Microcystis bloom period.</title>
        <authorList>
            <person name="Kang M."/>
            <person name="Le V."/>
            <person name="Ko S.-R."/>
            <person name="Lee S.-A."/>
            <person name="Ahn C.-Y."/>
        </authorList>
    </citation>
    <scope>NUCLEOTIDE SEQUENCE [LARGE SCALE GENOMIC DNA]</scope>
    <source>
        <strain evidence="2 3">HBC54</strain>
    </source>
</reference>
<gene>
    <name evidence="2" type="ORF">POM99_01100</name>
</gene>
<dbReference type="SUPFAM" id="SSF54637">
    <property type="entry name" value="Thioesterase/thiol ester dehydrase-isomerase"/>
    <property type="match status" value="1"/>
</dbReference>
<dbReference type="PANTHER" id="PTHR28152">
    <property type="entry name" value="HYDROXYACYL-THIOESTER DEHYDRATASE TYPE 2, MITOCHONDRIAL"/>
    <property type="match status" value="1"/>
</dbReference>
<protein>
    <submittedName>
        <fullName evidence="2">MaoC family dehydratase N-terminal domain-containing protein</fullName>
    </submittedName>
</protein>
<evidence type="ECO:0000313" key="3">
    <source>
        <dbReference type="Proteomes" id="UP001222770"/>
    </source>
</evidence>
<comment type="caution">
    <text evidence="2">The sequence shown here is derived from an EMBL/GenBank/DDBJ whole genome shotgun (WGS) entry which is preliminary data.</text>
</comment>
<feature type="domain" description="FAS1-like dehydratase" evidence="1">
    <location>
        <begin position="74"/>
        <end position="137"/>
    </location>
</feature>